<dbReference type="PANTHER" id="PTHR34476">
    <property type="entry name" value="DNA-DIRECTED RNA POLYMERASE SUBUNIT OMEGA"/>
    <property type="match status" value="1"/>
</dbReference>
<dbReference type="NCBIfam" id="TIGR00690">
    <property type="entry name" value="rpoZ"/>
    <property type="match status" value="1"/>
</dbReference>
<dbReference type="STRING" id="1852522.SAMN06295960_0503"/>
<keyword evidence="6 10" id="KW-0548">Nucleotidyltransferase</keyword>
<evidence type="ECO:0000256" key="10">
    <source>
        <dbReference type="HAMAP-Rule" id="MF_00366"/>
    </source>
</evidence>
<evidence type="ECO:0000256" key="6">
    <source>
        <dbReference type="ARBA" id="ARBA00022695"/>
    </source>
</evidence>
<accession>A0A1X7IK44</accession>
<dbReference type="GO" id="GO:0003899">
    <property type="term" value="F:DNA-directed RNA polymerase activity"/>
    <property type="evidence" value="ECO:0007669"/>
    <property type="project" value="UniProtKB-UniRule"/>
</dbReference>
<evidence type="ECO:0000256" key="4">
    <source>
        <dbReference type="ARBA" id="ARBA00022478"/>
    </source>
</evidence>
<dbReference type="HAMAP" id="MF_00366">
    <property type="entry name" value="RNApol_bact_RpoZ"/>
    <property type="match status" value="1"/>
</dbReference>
<evidence type="ECO:0000256" key="2">
    <source>
        <dbReference type="ARBA" id="ARBA00012418"/>
    </source>
</evidence>
<evidence type="ECO:0000256" key="9">
    <source>
        <dbReference type="ARBA" id="ARBA00048552"/>
    </source>
</evidence>
<comment type="function">
    <text evidence="10">Promotes RNA polymerase assembly. Latches the N- and C-terminal regions of the beta' subunit thereby facilitating its interaction with the beta and alpha subunits.</text>
</comment>
<name>A0A1X7IK44_9BACL</name>
<organism evidence="11 12">
    <name type="scientific">Paenibacillus aquistagni</name>
    <dbReference type="NCBI Taxonomy" id="1852522"/>
    <lineage>
        <taxon>Bacteria</taxon>
        <taxon>Bacillati</taxon>
        <taxon>Bacillota</taxon>
        <taxon>Bacilli</taxon>
        <taxon>Bacillales</taxon>
        <taxon>Paenibacillaceae</taxon>
        <taxon>Paenibacillus</taxon>
    </lineage>
</organism>
<keyword evidence="12" id="KW-1185">Reference proteome</keyword>
<dbReference type="Gene3D" id="3.90.940.10">
    <property type="match status" value="1"/>
</dbReference>
<dbReference type="Pfam" id="PF01192">
    <property type="entry name" value="RNA_pol_Rpb6"/>
    <property type="match status" value="1"/>
</dbReference>
<dbReference type="InterPro" id="IPR006110">
    <property type="entry name" value="Pol_omega/Rpo6/RPB6"/>
</dbReference>
<dbReference type="EC" id="2.7.7.6" evidence="2 10"/>
<evidence type="ECO:0000256" key="3">
    <source>
        <dbReference type="ARBA" id="ARBA00013725"/>
    </source>
</evidence>
<evidence type="ECO:0000256" key="5">
    <source>
        <dbReference type="ARBA" id="ARBA00022679"/>
    </source>
</evidence>
<keyword evidence="4 10" id="KW-0240">DNA-directed RNA polymerase</keyword>
<protein>
    <recommendedName>
        <fullName evidence="3 10">DNA-directed RNA polymerase subunit omega</fullName>
        <shortName evidence="10">RNAP omega subunit</shortName>
        <ecNumber evidence="2 10">2.7.7.6</ecNumber>
    </recommendedName>
    <alternativeName>
        <fullName evidence="10">RNA polymerase omega subunit</fullName>
    </alternativeName>
    <alternativeName>
        <fullName evidence="8 10">Transcriptase subunit omega</fullName>
    </alternativeName>
</protein>
<evidence type="ECO:0000256" key="7">
    <source>
        <dbReference type="ARBA" id="ARBA00023163"/>
    </source>
</evidence>
<dbReference type="PANTHER" id="PTHR34476:SF1">
    <property type="entry name" value="DNA-DIRECTED RNA POLYMERASE SUBUNIT OMEGA"/>
    <property type="match status" value="1"/>
</dbReference>
<dbReference type="GO" id="GO:0000428">
    <property type="term" value="C:DNA-directed RNA polymerase complex"/>
    <property type="evidence" value="ECO:0007669"/>
    <property type="project" value="UniProtKB-KW"/>
</dbReference>
<proteinExistence type="inferred from homology"/>
<dbReference type="GO" id="GO:0003677">
    <property type="term" value="F:DNA binding"/>
    <property type="evidence" value="ECO:0007669"/>
    <property type="project" value="UniProtKB-UniRule"/>
</dbReference>
<reference evidence="11 12" key="1">
    <citation type="submission" date="2017-04" db="EMBL/GenBank/DDBJ databases">
        <authorList>
            <person name="Afonso C.L."/>
            <person name="Miller P.J."/>
            <person name="Scott M.A."/>
            <person name="Spackman E."/>
            <person name="Goraichik I."/>
            <person name="Dimitrov K.M."/>
            <person name="Suarez D.L."/>
            <person name="Swayne D.E."/>
        </authorList>
    </citation>
    <scope>NUCLEOTIDE SEQUENCE [LARGE SCALE GENOMIC DNA]</scope>
    <source>
        <strain evidence="11 12">11</strain>
    </source>
</reference>
<dbReference type="OrthoDB" id="9815459at2"/>
<comment type="subunit">
    <text evidence="10">The RNAP catalytic core consists of 2 alpha, 1 beta, 1 beta' and 1 omega subunit. When a sigma factor is associated with the core the holoenzyme is formed, which can initiate transcription.</text>
</comment>
<keyword evidence="5 10" id="KW-0808">Transferase</keyword>
<gene>
    <name evidence="10" type="primary">rpoZ</name>
    <name evidence="11" type="ORF">SAMN06295960_0503</name>
</gene>
<dbReference type="SMART" id="SM01409">
    <property type="entry name" value="RNA_pol_Rpb6"/>
    <property type="match status" value="1"/>
</dbReference>
<dbReference type="Proteomes" id="UP000193834">
    <property type="component" value="Unassembled WGS sequence"/>
</dbReference>
<evidence type="ECO:0000313" key="11">
    <source>
        <dbReference type="EMBL" id="SMG14694.1"/>
    </source>
</evidence>
<dbReference type="SUPFAM" id="SSF63562">
    <property type="entry name" value="RPB6/omega subunit-like"/>
    <property type="match status" value="1"/>
</dbReference>
<comment type="catalytic activity">
    <reaction evidence="9 10">
        <text>RNA(n) + a ribonucleoside 5'-triphosphate = RNA(n+1) + diphosphate</text>
        <dbReference type="Rhea" id="RHEA:21248"/>
        <dbReference type="Rhea" id="RHEA-COMP:14527"/>
        <dbReference type="Rhea" id="RHEA-COMP:17342"/>
        <dbReference type="ChEBI" id="CHEBI:33019"/>
        <dbReference type="ChEBI" id="CHEBI:61557"/>
        <dbReference type="ChEBI" id="CHEBI:140395"/>
        <dbReference type="EC" id="2.7.7.6"/>
    </reaction>
</comment>
<evidence type="ECO:0000256" key="1">
    <source>
        <dbReference type="ARBA" id="ARBA00006711"/>
    </source>
</evidence>
<dbReference type="AlphaFoldDB" id="A0A1X7IK44"/>
<evidence type="ECO:0000313" key="12">
    <source>
        <dbReference type="Proteomes" id="UP000193834"/>
    </source>
</evidence>
<comment type="similarity">
    <text evidence="1 10">Belongs to the RNA polymerase subunit omega family.</text>
</comment>
<dbReference type="RefSeq" id="WP_085492760.1">
    <property type="nucleotide sequence ID" value="NZ_FXAZ01000001.1"/>
</dbReference>
<sequence>MLYPSIDELVNKVDSKYSLVVAASRRARELREGDRTQLLQPKSHKYVGMALEEIYSDYIDVESSEEQQEDLREEAVQ</sequence>
<keyword evidence="7 10" id="KW-0804">Transcription</keyword>
<dbReference type="GO" id="GO:0006351">
    <property type="term" value="P:DNA-templated transcription"/>
    <property type="evidence" value="ECO:0007669"/>
    <property type="project" value="UniProtKB-UniRule"/>
</dbReference>
<dbReference type="InterPro" id="IPR003716">
    <property type="entry name" value="DNA-dir_RNA_pol_omega"/>
</dbReference>
<evidence type="ECO:0000256" key="8">
    <source>
        <dbReference type="ARBA" id="ARBA00029924"/>
    </source>
</evidence>
<dbReference type="EMBL" id="FXAZ01000001">
    <property type="protein sequence ID" value="SMG14694.1"/>
    <property type="molecule type" value="Genomic_DNA"/>
</dbReference>
<dbReference type="InterPro" id="IPR036161">
    <property type="entry name" value="RPB6/omega-like_sf"/>
</dbReference>